<organism evidence="15 16">
    <name type="scientific">Alkalicoccus halolimnae</name>
    <dbReference type="NCBI Taxonomy" id="1667239"/>
    <lineage>
        <taxon>Bacteria</taxon>
        <taxon>Bacillati</taxon>
        <taxon>Bacillota</taxon>
        <taxon>Bacilli</taxon>
        <taxon>Bacillales</taxon>
        <taxon>Bacillaceae</taxon>
        <taxon>Alkalicoccus</taxon>
    </lineage>
</organism>
<dbReference type="Proteomes" id="UP000321816">
    <property type="component" value="Chromosome"/>
</dbReference>
<dbReference type="InterPro" id="IPR037045">
    <property type="entry name" value="S8pro/Inhibitor_I9_sf"/>
</dbReference>
<name>A0A5C7F2W4_9BACI</name>
<dbReference type="AlphaFoldDB" id="A0A5C7F2W4"/>
<dbReference type="InterPro" id="IPR000209">
    <property type="entry name" value="Peptidase_S8/S53_dom"/>
</dbReference>
<keyword evidence="5 11" id="KW-0645">Protease</keyword>
<keyword evidence="7 11" id="KW-0378">Hydrolase</keyword>
<evidence type="ECO:0000256" key="12">
    <source>
        <dbReference type="RuleBase" id="RU003355"/>
    </source>
</evidence>
<feature type="chain" id="PRO_5044096784" evidence="13">
    <location>
        <begin position="23"/>
        <end position="378"/>
    </location>
</feature>
<evidence type="ECO:0000313" key="15">
    <source>
        <dbReference type="EMBL" id="WWD78898.1"/>
    </source>
</evidence>
<dbReference type="KEGG" id="ahal:FTX54_010725"/>
<dbReference type="Gene3D" id="3.30.70.80">
    <property type="entry name" value="Peptidase S8 propeptide/proteinase inhibitor I9"/>
    <property type="match status" value="1"/>
</dbReference>
<protein>
    <submittedName>
        <fullName evidence="15">S8 family peptidase</fullName>
    </submittedName>
</protein>
<dbReference type="PROSITE" id="PS00136">
    <property type="entry name" value="SUBTILASE_ASP"/>
    <property type="match status" value="1"/>
</dbReference>
<accession>A0A5C7F2W4</accession>
<evidence type="ECO:0000256" key="3">
    <source>
        <dbReference type="ARBA" id="ARBA00011073"/>
    </source>
</evidence>
<gene>
    <name evidence="15" type="ORF">FTX54_010725</name>
</gene>
<feature type="active site" description="Charge relay system" evidence="10 11">
    <location>
        <position position="323"/>
    </location>
</feature>
<dbReference type="InterPro" id="IPR023828">
    <property type="entry name" value="Peptidase_S8_Ser-AS"/>
</dbReference>
<reference evidence="15 16" key="1">
    <citation type="submission" date="2024-01" db="EMBL/GenBank/DDBJ databases">
        <title>Complete Genome Sequence of Alkalicoccus halolimnae BZ-SZ-XJ29T, a Moderately Halophilic Bacterium Isolated from a Salt Lake.</title>
        <authorList>
            <person name="Zhao B."/>
        </authorList>
    </citation>
    <scope>NUCLEOTIDE SEQUENCE [LARGE SCALE GENOMIC DNA]</scope>
    <source>
        <strain evidence="15 16">BZ-SZ-XJ29</strain>
    </source>
</reference>
<dbReference type="EMBL" id="CP144914">
    <property type="protein sequence ID" value="WWD78898.1"/>
    <property type="molecule type" value="Genomic_DNA"/>
</dbReference>
<feature type="domain" description="Peptidase S8/S53" evidence="14">
    <location>
        <begin position="120"/>
        <end position="368"/>
    </location>
</feature>
<dbReference type="PRINTS" id="PR00723">
    <property type="entry name" value="SUBTILISIN"/>
</dbReference>
<dbReference type="GO" id="GO:0046872">
    <property type="term" value="F:metal ion binding"/>
    <property type="evidence" value="ECO:0007669"/>
    <property type="project" value="UniProtKB-KW"/>
</dbReference>
<evidence type="ECO:0000256" key="7">
    <source>
        <dbReference type="ARBA" id="ARBA00022801"/>
    </source>
</evidence>
<evidence type="ECO:0000256" key="8">
    <source>
        <dbReference type="ARBA" id="ARBA00022825"/>
    </source>
</evidence>
<dbReference type="InterPro" id="IPR023827">
    <property type="entry name" value="Peptidase_S8_Asp-AS"/>
</dbReference>
<dbReference type="SUPFAM" id="SSF52743">
    <property type="entry name" value="Subtilisin-like"/>
    <property type="match status" value="1"/>
</dbReference>
<evidence type="ECO:0000256" key="4">
    <source>
        <dbReference type="ARBA" id="ARBA00022525"/>
    </source>
</evidence>
<dbReference type="GO" id="GO:0004252">
    <property type="term" value="F:serine-type endopeptidase activity"/>
    <property type="evidence" value="ECO:0007669"/>
    <property type="project" value="UniProtKB-UniRule"/>
</dbReference>
<dbReference type="GO" id="GO:0006508">
    <property type="term" value="P:proteolysis"/>
    <property type="evidence" value="ECO:0007669"/>
    <property type="project" value="UniProtKB-KW"/>
</dbReference>
<dbReference type="PROSITE" id="PS00138">
    <property type="entry name" value="SUBTILASE_SER"/>
    <property type="match status" value="1"/>
</dbReference>
<evidence type="ECO:0000256" key="2">
    <source>
        <dbReference type="ARBA" id="ARBA00004613"/>
    </source>
</evidence>
<feature type="active site" description="Charge relay system" evidence="10 11">
    <location>
        <position position="165"/>
    </location>
</feature>
<dbReference type="PANTHER" id="PTHR43806">
    <property type="entry name" value="PEPTIDASE S8"/>
    <property type="match status" value="1"/>
</dbReference>
<dbReference type="GO" id="GO:0005576">
    <property type="term" value="C:extracellular region"/>
    <property type="evidence" value="ECO:0007669"/>
    <property type="project" value="UniProtKB-SubCell"/>
</dbReference>
<dbReference type="Gene3D" id="3.40.50.200">
    <property type="entry name" value="Peptidase S8/S53 domain"/>
    <property type="match status" value="1"/>
</dbReference>
<evidence type="ECO:0000256" key="10">
    <source>
        <dbReference type="PIRSR" id="PIRSR615500-1"/>
    </source>
</evidence>
<evidence type="ECO:0000256" key="13">
    <source>
        <dbReference type="SAM" id="SignalP"/>
    </source>
</evidence>
<dbReference type="OrthoDB" id="9798386at2"/>
<evidence type="ECO:0000256" key="6">
    <source>
        <dbReference type="ARBA" id="ARBA00022723"/>
    </source>
</evidence>
<dbReference type="InterPro" id="IPR036852">
    <property type="entry name" value="Peptidase_S8/S53_dom_sf"/>
</dbReference>
<comment type="cofactor">
    <cofactor evidence="1">
        <name>Ca(2+)</name>
        <dbReference type="ChEBI" id="CHEBI:29108"/>
    </cofactor>
</comment>
<dbReference type="InterPro" id="IPR034202">
    <property type="entry name" value="Subtilisin_Carlsberg-like"/>
</dbReference>
<evidence type="ECO:0000256" key="9">
    <source>
        <dbReference type="ARBA" id="ARBA00022837"/>
    </source>
</evidence>
<feature type="signal peptide" evidence="13">
    <location>
        <begin position="1"/>
        <end position="22"/>
    </location>
</feature>
<evidence type="ECO:0000256" key="11">
    <source>
        <dbReference type="PROSITE-ProRule" id="PRU01240"/>
    </source>
</evidence>
<comment type="subcellular location">
    <subcellularLocation>
        <location evidence="2">Secreted</location>
    </subcellularLocation>
</comment>
<dbReference type="PROSITE" id="PS00137">
    <property type="entry name" value="SUBTILASE_HIS"/>
    <property type="match status" value="1"/>
</dbReference>
<dbReference type="InterPro" id="IPR050131">
    <property type="entry name" value="Peptidase_S8_subtilisin-like"/>
</dbReference>
<keyword evidence="8 11" id="KW-0720">Serine protease</keyword>
<keyword evidence="4" id="KW-0964">Secreted</keyword>
<evidence type="ECO:0000256" key="5">
    <source>
        <dbReference type="ARBA" id="ARBA00022670"/>
    </source>
</evidence>
<dbReference type="InterPro" id="IPR022398">
    <property type="entry name" value="Peptidase_S8_His-AS"/>
</dbReference>
<dbReference type="InterPro" id="IPR015500">
    <property type="entry name" value="Peptidase_S8_subtilisin-rel"/>
</dbReference>
<feature type="active site" description="Charge relay system" evidence="10 11">
    <location>
        <position position="129"/>
    </location>
</feature>
<dbReference type="RefSeq" id="WP_147804655.1">
    <property type="nucleotide sequence ID" value="NZ_CP144914.1"/>
</dbReference>
<keyword evidence="16" id="KW-1185">Reference proteome</keyword>
<dbReference type="CDD" id="cd07477">
    <property type="entry name" value="Peptidases_S8_Subtilisin_subset"/>
    <property type="match status" value="1"/>
</dbReference>
<dbReference type="PROSITE" id="PS51892">
    <property type="entry name" value="SUBTILASE"/>
    <property type="match status" value="1"/>
</dbReference>
<sequence length="378" mass="39439">MKKYFIGGLAFTFMVVPFQVSAETTEDDGEKNEYLIQFDGPAEKGLLNAFGVEGEDILHEYDYLPVHLVELSDAQADSLENHPHVAALDENAEVTTMAQDVPYGIDQVQSTDAQAQGIEGDGMSVAVLDTGIDASHEDLADNVVDGYSVFTDSENSNPFNDGNGHGTHVAGTVAAVDNDLGVIGTAPEADLYAVKVLSNEGSGSLSGIAEGLEWSIENDIDIINMSLGGSQGSSILEDFTDLAYEEGSLVVAAAGNEGNGFGFFDTVGYPAQYDSAMAVAAVDSNNQRASFSSAGPAVEISAPGVDILSTVPNNGYDSLNGTSMAAPHVAGVAAQVWQSKPELSNAELRSLLNDTAAPLGAQRDYGNGLIQTLDAIND</sequence>
<dbReference type="Pfam" id="PF00082">
    <property type="entry name" value="Peptidase_S8"/>
    <property type="match status" value="1"/>
</dbReference>
<evidence type="ECO:0000256" key="1">
    <source>
        <dbReference type="ARBA" id="ARBA00001913"/>
    </source>
</evidence>
<keyword evidence="13" id="KW-0732">Signal</keyword>
<proteinExistence type="inferred from homology"/>
<keyword evidence="9" id="KW-0106">Calcium</keyword>
<dbReference type="PANTHER" id="PTHR43806:SF11">
    <property type="entry name" value="CEREVISIN-RELATED"/>
    <property type="match status" value="1"/>
</dbReference>
<keyword evidence="6" id="KW-0479">Metal-binding</keyword>
<evidence type="ECO:0000313" key="16">
    <source>
        <dbReference type="Proteomes" id="UP000321816"/>
    </source>
</evidence>
<comment type="similarity">
    <text evidence="3 11 12">Belongs to the peptidase S8 family.</text>
</comment>
<evidence type="ECO:0000259" key="14">
    <source>
        <dbReference type="Pfam" id="PF00082"/>
    </source>
</evidence>
<dbReference type="SUPFAM" id="SSF54897">
    <property type="entry name" value="Protease propeptides/inhibitors"/>
    <property type="match status" value="1"/>
</dbReference>